<sequence length="228" mass="24650">MTDAALLSRRWSRKQAGFTLLEILVVMALLSVLMLAMVSALRGVGQGGDRVEARLQQLDDERLAAGFLRNALGRISARSVTTPRGTGPLFEGAPDHVAWVGVMPARYGAGGRHFFRLAVEDIDGNSALVLRYLPWVDQPGFPDWSGAPYQVVVPGVQALGLRYEDARQPDPAQAWSEAWAIADDLPARIALLMQGERLSMDRMVVPLRVLPASDPRGGGEEVIGGGKI</sequence>
<evidence type="ECO:0000313" key="2">
    <source>
        <dbReference type="EMBL" id="PWW43748.1"/>
    </source>
</evidence>
<keyword evidence="3" id="KW-1185">Reference proteome</keyword>
<comment type="caution">
    <text evidence="2">The sequence shown here is derived from an EMBL/GenBank/DDBJ whole genome shotgun (WGS) entry which is preliminary data.</text>
</comment>
<keyword evidence="1" id="KW-0812">Transmembrane</keyword>
<dbReference type="Proteomes" id="UP000246483">
    <property type="component" value="Unassembled WGS sequence"/>
</dbReference>
<dbReference type="PROSITE" id="PS00409">
    <property type="entry name" value="PROKAR_NTER_METHYL"/>
    <property type="match status" value="1"/>
</dbReference>
<dbReference type="Pfam" id="PF07963">
    <property type="entry name" value="N_methyl"/>
    <property type="match status" value="1"/>
</dbReference>
<dbReference type="SUPFAM" id="SSF54523">
    <property type="entry name" value="Pili subunits"/>
    <property type="match status" value="1"/>
</dbReference>
<proteinExistence type="predicted"/>
<feature type="transmembrane region" description="Helical" evidence="1">
    <location>
        <begin position="20"/>
        <end position="41"/>
    </location>
</feature>
<dbReference type="InterPro" id="IPR012902">
    <property type="entry name" value="N_methyl_site"/>
</dbReference>
<dbReference type="EMBL" id="QGUB01000009">
    <property type="protein sequence ID" value="PWW43748.1"/>
    <property type="molecule type" value="Genomic_DNA"/>
</dbReference>
<organism evidence="2 3">
    <name type="scientific">Melaminivora alkalimesophila</name>
    <dbReference type="NCBI Taxonomy" id="1165852"/>
    <lineage>
        <taxon>Bacteria</taxon>
        <taxon>Pseudomonadati</taxon>
        <taxon>Pseudomonadota</taxon>
        <taxon>Betaproteobacteria</taxon>
        <taxon>Burkholderiales</taxon>
        <taxon>Comamonadaceae</taxon>
        <taxon>Melaminivora</taxon>
    </lineage>
</organism>
<keyword evidence="1" id="KW-1133">Transmembrane helix</keyword>
<dbReference type="NCBIfam" id="TIGR02532">
    <property type="entry name" value="IV_pilin_GFxxxE"/>
    <property type="match status" value="1"/>
</dbReference>
<protein>
    <submittedName>
        <fullName evidence="2">General secretion pathway protein J</fullName>
    </submittedName>
</protein>
<name>A0A317RAX1_9BURK</name>
<evidence type="ECO:0000313" key="3">
    <source>
        <dbReference type="Proteomes" id="UP000246483"/>
    </source>
</evidence>
<dbReference type="InterPro" id="IPR045584">
    <property type="entry name" value="Pilin-like"/>
</dbReference>
<evidence type="ECO:0000256" key="1">
    <source>
        <dbReference type="SAM" id="Phobius"/>
    </source>
</evidence>
<dbReference type="OrthoDB" id="8819738at2"/>
<gene>
    <name evidence="2" type="ORF">DFR36_109100</name>
</gene>
<dbReference type="RefSeq" id="WP_019373243.1">
    <property type="nucleotide sequence ID" value="NZ_ALEE01000224.1"/>
</dbReference>
<reference evidence="2 3" key="1">
    <citation type="submission" date="2018-05" db="EMBL/GenBank/DDBJ databases">
        <title>Genomic Encyclopedia of Type Strains, Phase IV (KMG-IV): sequencing the most valuable type-strain genomes for metagenomic binning, comparative biology and taxonomic classification.</title>
        <authorList>
            <person name="Goeker M."/>
        </authorList>
    </citation>
    <scope>NUCLEOTIDE SEQUENCE [LARGE SCALE GENOMIC DNA]</scope>
    <source>
        <strain evidence="2 3">DSM 26006</strain>
    </source>
</reference>
<keyword evidence="1" id="KW-0472">Membrane</keyword>
<accession>A0A317RAX1</accession>
<dbReference type="AlphaFoldDB" id="A0A317RAX1"/>